<accession>A0ABS8W9I2</accession>
<keyword evidence="3" id="KW-0732">Signal</keyword>
<evidence type="ECO:0000313" key="6">
    <source>
        <dbReference type="Proteomes" id="UP001201273"/>
    </source>
</evidence>
<feature type="domain" description="Glycine zipper 2TM" evidence="4">
    <location>
        <begin position="63"/>
        <end position="99"/>
    </location>
</feature>
<organism evidence="5 6">
    <name type="scientific">Motilimonas cestriensis</name>
    <dbReference type="NCBI Taxonomy" id="2742685"/>
    <lineage>
        <taxon>Bacteria</taxon>
        <taxon>Pseudomonadati</taxon>
        <taxon>Pseudomonadota</taxon>
        <taxon>Gammaproteobacteria</taxon>
        <taxon>Alteromonadales</taxon>
        <taxon>Alteromonadales genera incertae sedis</taxon>
        <taxon>Motilimonas</taxon>
    </lineage>
</organism>
<dbReference type="PANTHER" id="PTHR35603:SF2">
    <property type="entry name" value="OUTER MEMBRANE LIPOPROTEIN"/>
    <property type="match status" value="1"/>
</dbReference>
<proteinExistence type="predicted"/>
<protein>
    <submittedName>
        <fullName evidence="5">Glycine zipper 2TM domain-containing protein</fullName>
    </submittedName>
</protein>
<evidence type="ECO:0000256" key="2">
    <source>
        <dbReference type="ARBA" id="ARBA00023136"/>
    </source>
</evidence>
<gene>
    <name evidence="5" type="ORF">K6Y31_12715</name>
</gene>
<feature type="signal peptide" evidence="3">
    <location>
        <begin position="1"/>
        <end position="22"/>
    </location>
</feature>
<feature type="chain" id="PRO_5046701662" evidence="3">
    <location>
        <begin position="23"/>
        <end position="158"/>
    </location>
</feature>
<evidence type="ECO:0000313" key="5">
    <source>
        <dbReference type="EMBL" id="MCE2595674.1"/>
    </source>
</evidence>
<evidence type="ECO:0000259" key="4">
    <source>
        <dbReference type="Pfam" id="PF05433"/>
    </source>
</evidence>
<comment type="subcellular location">
    <subcellularLocation>
        <location evidence="1">Membrane</location>
    </subcellularLocation>
</comment>
<keyword evidence="2" id="KW-0472">Membrane</keyword>
<dbReference type="InterPro" id="IPR051407">
    <property type="entry name" value="Bact_OM_lipoprot/Surf_antigen"/>
</dbReference>
<dbReference type="InterPro" id="IPR008816">
    <property type="entry name" value="Gly_zipper_2TM_dom"/>
</dbReference>
<comment type="caution">
    <text evidence="5">The sequence shown here is derived from an EMBL/GenBank/DDBJ whole genome shotgun (WGS) entry which is preliminary data.</text>
</comment>
<dbReference type="PANTHER" id="PTHR35603">
    <property type="match status" value="1"/>
</dbReference>
<dbReference type="Pfam" id="PF05433">
    <property type="entry name" value="Rick_17kDa_Anti"/>
    <property type="match status" value="1"/>
</dbReference>
<keyword evidence="6" id="KW-1185">Reference proteome</keyword>
<evidence type="ECO:0000256" key="1">
    <source>
        <dbReference type="ARBA" id="ARBA00004370"/>
    </source>
</evidence>
<dbReference type="EMBL" id="JAIMJA010000012">
    <property type="protein sequence ID" value="MCE2595674.1"/>
    <property type="molecule type" value="Genomic_DNA"/>
</dbReference>
<name>A0ABS8W9I2_9GAMM</name>
<evidence type="ECO:0000256" key="3">
    <source>
        <dbReference type="SAM" id="SignalP"/>
    </source>
</evidence>
<reference evidence="5 6" key="1">
    <citation type="journal article" date="2022" name="Environ. Microbiol. Rep.">
        <title>Eco-phylogenetic analyses reveal divergent evolution of vitamin B12 metabolism in the marine bacterial family 'Psychromonadaceae'.</title>
        <authorList>
            <person name="Jin X."/>
            <person name="Yang Y."/>
            <person name="Cao H."/>
            <person name="Gao B."/>
            <person name="Zhao Z."/>
        </authorList>
    </citation>
    <scope>NUCLEOTIDE SEQUENCE [LARGE SCALE GENOMIC DNA]</scope>
    <source>
        <strain evidence="5 6">MKS20</strain>
    </source>
</reference>
<sequence>MRLVLISVALLSSSFISLNAHGADLYQRNVARPVNQVVFASVDSVRNITKQQVIQSTRNGWHTLSGALIGGLIGYQFGGGTGQVVATTAGAVLGAGMADYRSQTPVIMEYQLVELLLKTEQGELINVIQDNDSNMRFKRGDAVRLLYFDEGVRVDIAY</sequence>
<dbReference type="Proteomes" id="UP001201273">
    <property type="component" value="Unassembled WGS sequence"/>
</dbReference>